<dbReference type="InterPro" id="IPR011607">
    <property type="entry name" value="MGS-like_dom"/>
</dbReference>
<dbReference type="Gene3D" id="3.40.50.1380">
    <property type="entry name" value="Methylglyoxal synthase-like domain"/>
    <property type="match status" value="1"/>
</dbReference>
<protein>
    <recommendedName>
        <fullName evidence="1">MGS-like domain-containing protein</fullName>
    </recommendedName>
</protein>
<accession>A0A382ECS8</accession>
<reference evidence="2" key="1">
    <citation type="submission" date="2018-05" db="EMBL/GenBank/DDBJ databases">
        <authorList>
            <person name="Lanie J.A."/>
            <person name="Ng W.-L."/>
            <person name="Kazmierczak K.M."/>
            <person name="Andrzejewski T.M."/>
            <person name="Davidsen T.M."/>
            <person name="Wayne K.J."/>
            <person name="Tettelin H."/>
            <person name="Glass J.I."/>
            <person name="Rusch D."/>
            <person name="Podicherti R."/>
            <person name="Tsui H.-C.T."/>
            <person name="Winkler M.E."/>
        </authorList>
    </citation>
    <scope>NUCLEOTIDE SEQUENCE</scope>
</reference>
<feature type="non-terminal residue" evidence="2">
    <location>
        <position position="39"/>
    </location>
</feature>
<dbReference type="PROSITE" id="PS51855">
    <property type="entry name" value="MGS"/>
    <property type="match status" value="1"/>
</dbReference>
<evidence type="ECO:0000259" key="1">
    <source>
        <dbReference type="PROSITE" id="PS51855"/>
    </source>
</evidence>
<organism evidence="2">
    <name type="scientific">marine metagenome</name>
    <dbReference type="NCBI Taxonomy" id="408172"/>
    <lineage>
        <taxon>unclassified sequences</taxon>
        <taxon>metagenomes</taxon>
        <taxon>ecological metagenomes</taxon>
    </lineage>
</organism>
<name>A0A382ECS8_9ZZZZ</name>
<dbReference type="EMBL" id="UINC01043850">
    <property type="protein sequence ID" value="SVB48470.1"/>
    <property type="molecule type" value="Genomic_DNA"/>
</dbReference>
<feature type="domain" description="MGS-like" evidence="1">
    <location>
        <begin position="1"/>
        <end position="39"/>
    </location>
</feature>
<evidence type="ECO:0000313" key="2">
    <source>
        <dbReference type="EMBL" id="SVB48470.1"/>
    </source>
</evidence>
<proteinExistence type="predicted"/>
<sequence>MKRRALLSVSDKRGIEGFAKALCDAGWKILSTGGTAQVI</sequence>
<gene>
    <name evidence="2" type="ORF">METZ01_LOCUS201324</name>
</gene>
<dbReference type="AlphaFoldDB" id="A0A382ECS8"/>
<dbReference type="SUPFAM" id="SSF52335">
    <property type="entry name" value="Methylglyoxal synthase-like"/>
    <property type="match status" value="1"/>
</dbReference>
<dbReference type="InterPro" id="IPR036914">
    <property type="entry name" value="MGS-like_dom_sf"/>
</dbReference>